<dbReference type="Proteomes" id="UP000636187">
    <property type="component" value="Unassembled WGS sequence"/>
</dbReference>
<dbReference type="EMBL" id="JACJSW010000162">
    <property type="protein sequence ID" value="MBD2622940.1"/>
    <property type="molecule type" value="Genomic_DNA"/>
</dbReference>
<keyword evidence="3" id="KW-1185">Reference proteome</keyword>
<feature type="compositionally biased region" description="Low complexity" evidence="1">
    <location>
        <begin position="74"/>
        <end position="86"/>
    </location>
</feature>
<evidence type="ECO:0000256" key="1">
    <source>
        <dbReference type="SAM" id="MobiDB-lite"/>
    </source>
</evidence>
<gene>
    <name evidence="2" type="ORF">H6G48_15160</name>
</gene>
<dbReference type="RefSeq" id="WP_190722374.1">
    <property type="nucleotide sequence ID" value="NZ_JACJSW010000162.1"/>
</dbReference>
<name>A0ABR8HVY7_9CHRO</name>
<protein>
    <submittedName>
        <fullName evidence="2">Uncharacterized protein</fullName>
    </submittedName>
</protein>
<comment type="caution">
    <text evidence="2">The sequence shown here is derived from an EMBL/GenBank/DDBJ whole genome shotgun (WGS) entry which is preliminary data.</text>
</comment>
<reference evidence="2 3" key="1">
    <citation type="journal article" date="2020" name="ISME J.">
        <title>Comparative genomics reveals insights into cyanobacterial evolution and habitat adaptation.</title>
        <authorList>
            <person name="Chen M.Y."/>
            <person name="Teng W.K."/>
            <person name="Zhao L."/>
            <person name="Hu C.X."/>
            <person name="Zhou Y.K."/>
            <person name="Han B.P."/>
            <person name="Song L.R."/>
            <person name="Shu W.S."/>
        </authorList>
    </citation>
    <scope>NUCLEOTIDE SEQUENCE [LARGE SCALE GENOMIC DNA]</scope>
    <source>
        <strain evidence="2 3">FACHB-1344</strain>
    </source>
</reference>
<evidence type="ECO:0000313" key="3">
    <source>
        <dbReference type="Proteomes" id="UP000636187"/>
    </source>
</evidence>
<feature type="compositionally biased region" description="Basic and acidic residues" evidence="1">
    <location>
        <begin position="1"/>
        <end position="45"/>
    </location>
</feature>
<sequence>MAGKSRRQETGDRRQETGDRRQETGDRRQETGDRRQETGDRRQETGDGEMGKWGNGETQLIPQHPPQRARSDHPNTQNPNPQHPGW</sequence>
<proteinExistence type="predicted"/>
<accession>A0ABR8HVY7</accession>
<organism evidence="2 3">
    <name type="scientific">Microcystis flos-aquae FACHB-1344</name>
    <dbReference type="NCBI Taxonomy" id="2692899"/>
    <lineage>
        <taxon>Bacteria</taxon>
        <taxon>Bacillati</taxon>
        <taxon>Cyanobacteriota</taxon>
        <taxon>Cyanophyceae</taxon>
        <taxon>Oscillatoriophycideae</taxon>
        <taxon>Chroococcales</taxon>
        <taxon>Microcystaceae</taxon>
        <taxon>Microcystis</taxon>
    </lineage>
</organism>
<evidence type="ECO:0000313" key="2">
    <source>
        <dbReference type="EMBL" id="MBD2622940.1"/>
    </source>
</evidence>
<feature type="region of interest" description="Disordered" evidence="1">
    <location>
        <begin position="1"/>
        <end position="86"/>
    </location>
</feature>